<feature type="compositionally biased region" description="Polar residues" evidence="2">
    <location>
        <begin position="583"/>
        <end position="592"/>
    </location>
</feature>
<name>A0ABP0KDA5_9DINO</name>
<feature type="region of interest" description="Disordered" evidence="2">
    <location>
        <begin position="51"/>
        <end position="140"/>
    </location>
</feature>
<feature type="compositionally biased region" description="Low complexity" evidence="2">
    <location>
        <begin position="126"/>
        <end position="137"/>
    </location>
</feature>
<feature type="region of interest" description="Disordered" evidence="2">
    <location>
        <begin position="339"/>
        <end position="379"/>
    </location>
</feature>
<feature type="compositionally biased region" description="Basic and acidic residues" evidence="2">
    <location>
        <begin position="351"/>
        <end position="363"/>
    </location>
</feature>
<evidence type="ECO:0000313" key="4">
    <source>
        <dbReference type="EMBL" id="CAK9024796.1"/>
    </source>
</evidence>
<dbReference type="EMBL" id="CAXAMN010008335">
    <property type="protein sequence ID" value="CAK9024796.1"/>
    <property type="molecule type" value="Genomic_DNA"/>
</dbReference>
<sequence length="592" mass="62904">MKDCTACKLAASSAPEKAEEEEGQSIGGLPVKTASSLKEVAENALCELTTGSVGADEDVEHVEEHSSRASAAGTRSLSPPSLPMSVDEGLPAKTASSLKDFTVENARRELTDGSDGRVAAHEDVAGGRSRSGSSSSSCGLEDEVSALGRAECQELQDSIKQMKLEAEALRLQMARVEDERDAALAHAAAAEEEACRRSAKQQRVIEEVQKCEAFLQGEAEQQREELRDTQAHVRCLQKELAAALSEASAAKELREALETAEAEMAAQNCVAPGSKPVHAPLGTKDCKQFHCSRSLLHWRDAFRLHLRSQLRDDLRRADVRRHGSRAELALGRGLRQLRLAPSPSPSAPCAHEPRAERRSERAEVGSVSPAIERRPVRSQSVPVLRGGGRVRAAAQSVPVPPTAPGGCGVPSLASSLAVAGQPRAVRSEEKQVAAPWDAGRVQSPEWVQTEALIFEVCKHRLAFSVLLAFLPAAMGSDSASTQAPSTTVLKVEDGAQTSTSTGLLEEVMDVSSNPTTGIVAALVGGICLLVIFWRCFKWLTSPKKTPAPLLADTELTEGDPVHAPDPPNALWMGGAGPARELMPSSSAGFTSF</sequence>
<dbReference type="Proteomes" id="UP001642484">
    <property type="component" value="Unassembled WGS sequence"/>
</dbReference>
<gene>
    <name evidence="4" type="ORF">CCMP2556_LOCUS15765</name>
</gene>
<evidence type="ECO:0000256" key="3">
    <source>
        <dbReference type="SAM" id="Phobius"/>
    </source>
</evidence>
<evidence type="ECO:0000256" key="2">
    <source>
        <dbReference type="SAM" id="MobiDB-lite"/>
    </source>
</evidence>
<keyword evidence="1" id="KW-0175">Coiled coil</keyword>
<proteinExistence type="predicted"/>
<feature type="region of interest" description="Disordered" evidence="2">
    <location>
        <begin position="1"/>
        <end position="30"/>
    </location>
</feature>
<protein>
    <submittedName>
        <fullName evidence="4">Uncharacterized protein</fullName>
    </submittedName>
</protein>
<feature type="transmembrane region" description="Helical" evidence="3">
    <location>
        <begin position="517"/>
        <end position="536"/>
    </location>
</feature>
<keyword evidence="5" id="KW-1185">Reference proteome</keyword>
<organism evidence="4 5">
    <name type="scientific">Durusdinium trenchii</name>
    <dbReference type="NCBI Taxonomy" id="1381693"/>
    <lineage>
        <taxon>Eukaryota</taxon>
        <taxon>Sar</taxon>
        <taxon>Alveolata</taxon>
        <taxon>Dinophyceae</taxon>
        <taxon>Suessiales</taxon>
        <taxon>Symbiodiniaceae</taxon>
        <taxon>Durusdinium</taxon>
    </lineage>
</organism>
<comment type="caution">
    <text evidence="4">The sequence shown here is derived from an EMBL/GenBank/DDBJ whole genome shotgun (WGS) entry which is preliminary data.</text>
</comment>
<feature type="region of interest" description="Disordered" evidence="2">
    <location>
        <begin position="573"/>
        <end position="592"/>
    </location>
</feature>
<keyword evidence="3" id="KW-1133">Transmembrane helix</keyword>
<reference evidence="4 5" key="1">
    <citation type="submission" date="2024-02" db="EMBL/GenBank/DDBJ databases">
        <authorList>
            <person name="Chen Y."/>
            <person name="Shah S."/>
            <person name="Dougan E. K."/>
            <person name="Thang M."/>
            <person name="Chan C."/>
        </authorList>
    </citation>
    <scope>NUCLEOTIDE SEQUENCE [LARGE SCALE GENOMIC DNA]</scope>
</reference>
<feature type="compositionally biased region" description="Basic and acidic residues" evidence="2">
    <location>
        <begin position="101"/>
        <end position="125"/>
    </location>
</feature>
<keyword evidence="3" id="KW-0472">Membrane</keyword>
<feature type="coiled-coil region" evidence="1">
    <location>
        <begin position="219"/>
        <end position="270"/>
    </location>
</feature>
<feature type="coiled-coil region" evidence="1">
    <location>
        <begin position="152"/>
        <end position="193"/>
    </location>
</feature>
<accession>A0ABP0KDA5</accession>
<evidence type="ECO:0000313" key="5">
    <source>
        <dbReference type="Proteomes" id="UP001642484"/>
    </source>
</evidence>
<keyword evidence="3" id="KW-0812">Transmembrane</keyword>
<evidence type="ECO:0000256" key="1">
    <source>
        <dbReference type="SAM" id="Coils"/>
    </source>
</evidence>